<proteinExistence type="predicted"/>
<feature type="transmembrane region" description="Helical" evidence="1">
    <location>
        <begin position="85"/>
        <end position="102"/>
    </location>
</feature>
<keyword evidence="1" id="KW-0812">Transmembrane</keyword>
<gene>
    <name evidence="2" type="ORF">ACFP57_00500</name>
</gene>
<keyword evidence="1" id="KW-1133">Transmembrane helix</keyword>
<dbReference type="EMBL" id="JBHSUA010000003">
    <property type="protein sequence ID" value="MFC6395477.1"/>
    <property type="molecule type" value="Genomic_DNA"/>
</dbReference>
<reference evidence="3" key="1">
    <citation type="journal article" date="2019" name="Int. J. Syst. Evol. Microbiol.">
        <title>The Global Catalogue of Microorganisms (GCM) 10K type strain sequencing project: providing services to taxonomists for standard genome sequencing and annotation.</title>
        <authorList>
            <consortium name="The Broad Institute Genomics Platform"/>
            <consortium name="The Broad Institute Genome Sequencing Center for Infectious Disease"/>
            <person name="Wu L."/>
            <person name="Ma J."/>
        </authorList>
    </citation>
    <scope>NUCLEOTIDE SEQUENCE [LARGE SCALE GENOMIC DNA]</scope>
    <source>
        <strain evidence="3">CGMCC 1.15277</strain>
    </source>
</reference>
<protein>
    <recommendedName>
        <fullName evidence="4">CPBP family intramembrane metalloprotease</fullName>
    </recommendedName>
</protein>
<keyword evidence="1" id="KW-0472">Membrane</keyword>
<evidence type="ECO:0000256" key="1">
    <source>
        <dbReference type="SAM" id="Phobius"/>
    </source>
</evidence>
<dbReference type="RefSeq" id="WP_343885515.1">
    <property type="nucleotide sequence ID" value="NZ_BAAAKI010000006.1"/>
</dbReference>
<accession>A0ABW1WZU6</accession>
<feature type="transmembrane region" description="Helical" evidence="1">
    <location>
        <begin position="132"/>
        <end position="152"/>
    </location>
</feature>
<keyword evidence="3" id="KW-1185">Reference proteome</keyword>
<feature type="transmembrane region" description="Helical" evidence="1">
    <location>
        <begin position="167"/>
        <end position="185"/>
    </location>
</feature>
<name>A0ABW1WZU6_9ACTN</name>
<sequence length="190" mass="20375">MTSQRLWWRTNHFGPLLIGLLALAVAQRWIPAALLAPQLRALDDTDVPTATFLSAAVGITIAYQVAEPVPVLWRLSTPRARWRGVVRVVGATALYLGVTAVVAPAWVMPAISVVLTVVAEALLLLPRIDHRIVWAVPAVHCALSALLGRQLFGQLSWWAWPADPTPAMAQVVALAVGTAVLGLLVHSRGA</sequence>
<organism evidence="2 3">
    <name type="scientific">Luteococcus sanguinis</name>
    <dbReference type="NCBI Taxonomy" id="174038"/>
    <lineage>
        <taxon>Bacteria</taxon>
        <taxon>Bacillati</taxon>
        <taxon>Actinomycetota</taxon>
        <taxon>Actinomycetes</taxon>
        <taxon>Propionibacteriales</taxon>
        <taxon>Propionibacteriaceae</taxon>
        <taxon>Luteococcus</taxon>
    </lineage>
</organism>
<dbReference type="Proteomes" id="UP001596266">
    <property type="component" value="Unassembled WGS sequence"/>
</dbReference>
<feature type="transmembrane region" description="Helical" evidence="1">
    <location>
        <begin position="108"/>
        <end position="125"/>
    </location>
</feature>
<feature type="transmembrane region" description="Helical" evidence="1">
    <location>
        <begin position="52"/>
        <end position="73"/>
    </location>
</feature>
<comment type="caution">
    <text evidence="2">The sequence shown here is derived from an EMBL/GenBank/DDBJ whole genome shotgun (WGS) entry which is preliminary data.</text>
</comment>
<evidence type="ECO:0000313" key="3">
    <source>
        <dbReference type="Proteomes" id="UP001596266"/>
    </source>
</evidence>
<evidence type="ECO:0008006" key="4">
    <source>
        <dbReference type="Google" id="ProtNLM"/>
    </source>
</evidence>
<evidence type="ECO:0000313" key="2">
    <source>
        <dbReference type="EMBL" id="MFC6395477.1"/>
    </source>
</evidence>